<name>A0A4Q5J2L6_9ACTN</name>
<dbReference type="PANTHER" id="PTHR36510">
    <property type="entry name" value="GLUTAMATE--CYSTEINE LIGASE 2-RELATED"/>
    <property type="match status" value="1"/>
</dbReference>
<accession>A0A4Q5J2L6</accession>
<evidence type="ECO:0000256" key="5">
    <source>
        <dbReference type="HAMAP-Rule" id="MF_01609"/>
    </source>
</evidence>
<keyword evidence="1 5" id="KW-0436">Ligase</keyword>
<dbReference type="InterPro" id="IPR006336">
    <property type="entry name" value="GCS2"/>
</dbReference>
<keyword evidence="3 5" id="KW-0067">ATP-binding</keyword>
<dbReference type="Pfam" id="PF04107">
    <property type="entry name" value="GCS2"/>
    <property type="match status" value="1"/>
</dbReference>
<evidence type="ECO:0000256" key="2">
    <source>
        <dbReference type="ARBA" id="ARBA00022741"/>
    </source>
</evidence>
<proteinExistence type="inferred from homology"/>
<gene>
    <name evidence="6" type="ORF">ETU37_07565</name>
</gene>
<dbReference type="GO" id="GO:0005524">
    <property type="term" value="F:ATP binding"/>
    <property type="evidence" value="ECO:0007669"/>
    <property type="project" value="UniProtKB-KW"/>
</dbReference>
<dbReference type="OrthoDB" id="9803842at2"/>
<dbReference type="InterPro" id="IPR050141">
    <property type="entry name" value="GCL_type2/YbdK_subfam"/>
</dbReference>
<evidence type="ECO:0000256" key="4">
    <source>
        <dbReference type="ARBA" id="ARBA00048819"/>
    </source>
</evidence>
<dbReference type="InterPro" id="IPR014746">
    <property type="entry name" value="Gln_synth/guanido_kin_cat_dom"/>
</dbReference>
<dbReference type="GO" id="GO:0004357">
    <property type="term" value="F:glutamate-cysteine ligase activity"/>
    <property type="evidence" value="ECO:0007669"/>
    <property type="project" value="UniProtKB-EC"/>
</dbReference>
<keyword evidence="7" id="KW-1185">Reference proteome</keyword>
<evidence type="ECO:0000256" key="3">
    <source>
        <dbReference type="ARBA" id="ARBA00022840"/>
    </source>
</evidence>
<dbReference type="GO" id="GO:0042398">
    <property type="term" value="P:modified amino acid biosynthetic process"/>
    <property type="evidence" value="ECO:0007669"/>
    <property type="project" value="InterPro"/>
</dbReference>
<dbReference type="EC" id="6.3.2.2" evidence="5"/>
<comment type="caution">
    <text evidence="6">The sequence shown here is derived from an EMBL/GenBank/DDBJ whole genome shotgun (WGS) entry which is preliminary data.</text>
</comment>
<reference evidence="6 7" key="1">
    <citation type="submission" date="2019-01" db="EMBL/GenBank/DDBJ databases">
        <title>Nocardioides guangzhouensis sp. nov., an actinobacterium isolated from soil.</title>
        <authorList>
            <person name="Fu Y."/>
            <person name="Cai Y."/>
            <person name="Lin Z."/>
            <person name="Chen P."/>
        </authorList>
    </citation>
    <scope>NUCLEOTIDE SEQUENCE [LARGE SCALE GENOMIC DNA]</scope>
    <source>
        <strain evidence="6 7">NBRC 105384</strain>
    </source>
</reference>
<comment type="catalytic activity">
    <reaction evidence="4 5">
        <text>L-cysteine + L-glutamate + ATP = gamma-L-glutamyl-L-cysteine + ADP + phosphate + H(+)</text>
        <dbReference type="Rhea" id="RHEA:13285"/>
        <dbReference type="ChEBI" id="CHEBI:15378"/>
        <dbReference type="ChEBI" id="CHEBI:29985"/>
        <dbReference type="ChEBI" id="CHEBI:30616"/>
        <dbReference type="ChEBI" id="CHEBI:35235"/>
        <dbReference type="ChEBI" id="CHEBI:43474"/>
        <dbReference type="ChEBI" id="CHEBI:58173"/>
        <dbReference type="ChEBI" id="CHEBI:456216"/>
        <dbReference type="EC" id="6.3.2.2"/>
    </reaction>
</comment>
<evidence type="ECO:0000256" key="1">
    <source>
        <dbReference type="ARBA" id="ARBA00022598"/>
    </source>
</evidence>
<dbReference type="PANTHER" id="PTHR36510:SF1">
    <property type="entry name" value="GLUTAMATE--CYSTEINE LIGASE 2-RELATED"/>
    <property type="match status" value="1"/>
</dbReference>
<dbReference type="RefSeq" id="WP_129986636.1">
    <property type="nucleotide sequence ID" value="NZ_SDPU01000020.1"/>
</dbReference>
<dbReference type="Proteomes" id="UP000291189">
    <property type="component" value="Unassembled WGS sequence"/>
</dbReference>
<dbReference type="EMBL" id="SDPU01000020">
    <property type="protein sequence ID" value="RYU12817.1"/>
    <property type="molecule type" value="Genomic_DNA"/>
</dbReference>
<dbReference type="InterPro" id="IPR011793">
    <property type="entry name" value="YbdK"/>
</dbReference>
<comment type="similarity">
    <text evidence="5">Belongs to the glutamate--cysteine ligase type 2 family. YbdK subfamily.</text>
</comment>
<comment type="function">
    <text evidence="5">ATP-dependent carboxylate-amine ligase which exhibits weak glutamate--cysteine ligase activity.</text>
</comment>
<dbReference type="SUPFAM" id="SSF55931">
    <property type="entry name" value="Glutamine synthetase/guanido kinase"/>
    <property type="match status" value="1"/>
</dbReference>
<dbReference type="AlphaFoldDB" id="A0A4Q5J2L6"/>
<dbReference type="NCBIfam" id="TIGR02050">
    <property type="entry name" value="gshA_cyan_rel"/>
    <property type="match status" value="1"/>
</dbReference>
<keyword evidence="2 5" id="KW-0547">Nucleotide-binding</keyword>
<dbReference type="NCBIfam" id="NF010041">
    <property type="entry name" value="PRK13517.1-1"/>
    <property type="match status" value="1"/>
</dbReference>
<evidence type="ECO:0000313" key="6">
    <source>
        <dbReference type="EMBL" id="RYU12817.1"/>
    </source>
</evidence>
<organism evidence="6 7">
    <name type="scientific">Nocardioides iriomotensis</name>
    <dbReference type="NCBI Taxonomy" id="715784"/>
    <lineage>
        <taxon>Bacteria</taxon>
        <taxon>Bacillati</taxon>
        <taxon>Actinomycetota</taxon>
        <taxon>Actinomycetes</taxon>
        <taxon>Propionibacteriales</taxon>
        <taxon>Nocardioidaceae</taxon>
        <taxon>Nocardioides</taxon>
    </lineage>
</organism>
<dbReference type="Gene3D" id="3.30.590.20">
    <property type="match status" value="1"/>
</dbReference>
<dbReference type="HAMAP" id="MF_01609">
    <property type="entry name" value="Glu_cys_ligase_2"/>
    <property type="match status" value="1"/>
</dbReference>
<evidence type="ECO:0000313" key="7">
    <source>
        <dbReference type="Proteomes" id="UP000291189"/>
    </source>
</evidence>
<protein>
    <recommendedName>
        <fullName evidence="5">Putative glutamate--cysteine ligase 2</fullName>
        <ecNumber evidence="5">6.3.2.2</ecNumber>
    </recommendedName>
    <alternativeName>
        <fullName evidence="5">Gamma-glutamylcysteine synthetase 2</fullName>
        <shortName evidence="5">GCS 2</shortName>
        <shortName evidence="5">Gamma-GCS 2</shortName>
    </alternativeName>
</protein>
<sequence length="367" mass="40024">MTLRQIGVEEELMLVDPDTLALAAVAHHALRADERDGVEKELFLQQIETSTEPARTADDLARIVRAGRREVGEAAAAAGVRAVALGLPVLADDGADVTPDDRYRRIRAEYGELADQALACAMHVHVEVDDAEEAVAVTDRLRPWLPVLLALSANSPYWRGRDTAHASWRSQIWTRWPTGGPSDPFGDPAGYRASIERLQSWGAALDPGMLYLDVRPAERYPTVEIRVADVCLEAEDAVLLGLLCRGLVETAARAWHAGEPVDPWRVDELRAMSWRAARHGLAGPLVHPATRELTPTRPVVSALLAHVRPALADTGDEVLVADLFEQLVARGNGAVRQRAVHEATGDLTRVVADLADHTEAGWRRDAV</sequence>